<reference evidence="1" key="1">
    <citation type="submission" date="2019-10" db="EMBL/GenBank/DDBJ databases">
        <authorList>
            <consortium name="DOE Joint Genome Institute"/>
            <person name="Kuo A."/>
            <person name="Miyauchi S."/>
            <person name="Kiss E."/>
            <person name="Drula E."/>
            <person name="Kohler A."/>
            <person name="Sanchez-Garcia M."/>
            <person name="Andreopoulos B."/>
            <person name="Barry K.W."/>
            <person name="Bonito G."/>
            <person name="Buee M."/>
            <person name="Carver A."/>
            <person name="Chen C."/>
            <person name="Cichocki N."/>
            <person name="Clum A."/>
            <person name="Culley D."/>
            <person name="Crous P.W."/>
            <person name="Fauchery L."/>
            <person name="Girlanda M."/>
            <person name="Hayes R."/>
            <person name="Keri Z."/>
            <person name="LaButti K."/>
            <person name="Lipzen A."/>
            <person name="Lombard V."/>
            <person name="Magnuson J."/>
            <person name="Maillard F."/>
            <person name="Morin E."/>
            <person name="Murat C."/>
            <person name="Nolan M."/>
            <person name="Ohm R."/>
            <person name="Pangilinan J."/>
            <person name="Pereira M."/>
            <person name="Perotto S."/>
            <person name="Peter M."/>
            <person name="Riley R."/>
            <person name="Sitrit Y."/>
            <person name="Stielow B."/>
            <person name="Szollosi G."/>
            <person name="Zifcakova L."/>
            <person name="Stursova M."/>
            <person name="Spatafora J.W."/>
            <person name="Tedersoo L."/>
            <person name="Vaario L.-M."/>
            <person name="Yamada A."/>
            <person name="Yan M."/>
            <person name="Wang P."/>
            <person name="Xu J."/>
            <person name="Bruns T."/>
            <person name="Baldrian P."/>
            <person name="Vilgalys R."/>
            <person name="Henrissat B."/>
            <person name="Grigoriev I.V."/>
            <person name="Hibbett D."/>
            <person name="Nagy L.G."/>
            <person name="Martin F.M."/>
        </authorList>
    </citation>
    <scope>NUCLEOTIDE SEQUENCE</scope>
    <source>
        <strain evidence="1">BED1</strain>
    </source>
</reference>
<organism evidence="1 2">
    <name type="scientific">Boletus edulis BED1</name>
    <dbReference type="NCBI Taxonomy" id="1328754"/>
    <lineage>
        <taxon>Eukaryota</taxon>
        <taxon>Fungi</taxon>
        <taxon>Dikarya</taxon>
        <taxon>Basidiomycota</taxon>
        <taxon>Agaricomycotina</taxon>
        <taxon>Agaricomycetes</taxon>
        <taxon>Agaricomycetidae</taxon>
        <taxon>Boletales</taxon>
        <taxon>Boletineae</taxon>
        <taxon>Boletaceae</taxon>
        <taxon>Boletoideae</taxon>
        <taxon>Boletus</taxon>
    </lineage>
</organism>
<protein>
    <submittedName>
        <fullName evidence="1">Uncharacterized protein</fullName>
    </submittedName>
</protein>
<dbReference type="Gene3D" id="3.30.465.10">
    <property type="match status" value="1"/>
</dbReference>
<evidence type="ECO:0000313" key="1">
    <source>
        <dbReference type="EMBL" id="KAF8435327.1"/>
    </source>
</evidence>
<comment type="caution">
    <text evidence="1">The sequence shown here is derived from an EMBL/GenBank/DDBJ whole genome shotgun (WGS) entry which is preliminary data.</text>
</comment>
<dbReference type="Proteomes" id="UP001194468">
    <property type="component" value="Unassembled WGS sequence"/>
</dbReference>
<sequence length="185" mass="19839">MRCYLLPRTTPLSILAEKFCLVFPERFGGRLQHCVSGLHSVQLQVRCCVSGVACRQGTTPSFSIAISSAQDASNVIKWATANNVKLTIKILSLTHGLNSVTCNLEFVPKNSSTTRVPVLTIGAGAQLSSIYEVAGQQNVSAVLGACPTVGVAPGRRARRSGDTELRRLNMSYDSSDVSNVTRNLN</sequence>
<dbReference type="SUPFAM" id="SSF56176">
    <property type="entry name" value="FAD-binding/transporter-associated domain-like"/>
    <property type="match status" value="1"/>
</dbReference>
<evidence type="ECO:0000313" key="2">
    <source>
        <dbReference type="Proteomes" id="UP001194468"/>
    </source>
</evidence>
<dbReference type="EMBL" id="WHUW01000025">
    <property type="protein sequence ID" value="KAF8435327.1"/>
    <property type="molecule type" value="Genomic_DNA"/>
</dbReference>
<name>A0AAD4BNW5_BOLED</name>
<reference evidence="1" key="2">
    <citation type="journal article" date="2020" name="Nat. Commun.">
        <title>Large-scale genome sequencing of mycorrhizal fungi provides insights into the early evolution of symbiotic traits.</title>
        <authorList>
            <person name="Miyauchi S."/>
            <person name="Kiss E."/>
            <person name="Kuo A."/>
            <person name="Drula E."/>
            <person name="Kohler A."/>
            <person name="Sanchez-Garcia M."/>
            <person name="Morin E."/>
            <person name="Andreopoulos B."/>
            <person name="Barry K.W."/>
            <person name="Bonito G."/>
            <person name="Buee M."/>
            <person name="Carver A."/>
            <person name="Chen C."/>
            <person name="Cichocki N."/>
            <person name="Clum A."/>
            <person name="Culley D."/>
            <person name="Crous P.W."/>
            <person name="Fauchery L."/>
            <person name="Girlanda M."/>
            <person name="Hayes R.D."/>
            <person name="Keri Z."/>
            <person name="LaButti K."/>
            <person name="Lipzen A."/>
            <person name="Lombard V."/>
            <person name="Magnuson J."/>
            <person name="Maillard F."/>
            <person name="Murat C."/>
            <person name="Nolan M."/>
            <person name="Ohm R.A."/>
            <person name="Pangilinan J."/>
            <person name="Pereira M.F."/>
            <person name="Perotto S."/>
            <person name="Peter M."/>
            <person name="Pfister S."/>
            <person name="Riley R."/>
            <person name="Sitrit Y."/>
            <person name="Stielow J.B."/>
            <person name="Szollosi G."/>
            <person name="Zifcakova L."/>
            <person name="Stursova M."/>
            <person name="Spatafora J.W."/>
            <person name="Tedersoo L."/>
            <person name="Vaario L.M."/>
            <person name="Yamada A."/>
            <person name="Yan M."/>
            <person name="Wang P."/>
            <person name="Xu J."/>
            <person name="Bruns T."/>
            <person name="Baldrian P."/>
            <person name="Vilgalys R."/>
            <person name="Dunand C."/>
            <person name="Henrissat B."/>
            <person name="Grigoriev I.V."/>
            <person name="Hibbett D."/>
            <person name="Nagy L.G."/>
            <person name="Martin F.M."/>
        </authorList>
    </citation>
    <scope>NUCLEOTIDE SEQUENCE</scope>
    <source>
        <strain evidence="1">BED1</strain>
    </source>
</reference>
<keyword evidence="2" id="KW-1185">Reference proteome</keyword>
<dbReference type="AlphaFoldDB" id="A0AAD4BNW5"/>
<gene>
    <name evidence="1" type="ORF">L210DRAFT_935128</name>
</gene>
<dbReference type="InterPro" id="IPR036318">
    <property type="entry name" value="FAD-bd_PCMH-like_sf"/>
</dbReference>
<dbReference type="InterPro" id="IPR016169">
    <property type="entry name" value="FAD-bd_PCMH_sub2"/>
</dbReference>
<accession>A0AAD4BNW5</accession>
<proteinExistence type="predicted"/>
<dbReference type="GO" id="GO:0050660">
    <property type="term" value="F:flavin adenine dinucleotide binding"/>
    <property type="evidence" value="ECO:0007669"/>
    <property type="project" value="InterPro"/>
</dbReference>